<evidence type="ECO:0000313" key="6">
    <source>
        <dbReference type="Proteomes" id="UP000199494"/>
    </source>
</evidence>
<comment type="similarity">
    <text evidence="1">Belongs to the LysR transcriptional regulatory family.</text>
</comment>
<proteinExistence type="inferred from homology"/>
<dbReference type="AlphaFoldDB" id="A0A222VTL3"/>
<dbReference type="InterPro" id="IPR000847">
    <property type="entry name" value="LysR_HTH_N"/>
</dbReference>
<dbReference type="RefSeq" id="WP_091809751.1">
    <property type="nucleotide sequence ID" value="NZ_CP016353.1"/>
</dbReference>
<keyword evidence="3 5" id="KW-0238">DNA-binding</keyword>
<dbReference type="Proteomes" id="UP000199494">
    <property type="component" value="Unassembled WGS sequence"/>
</dbReference>
<evidence type="ECO:0000256" key="2">
    <source>
        <dbReference type="ARBA" id="ARBA00023015"/>
    </source>
</evidence>
<dbReference type="STRING" id="530584.SAMN05421630_112157"/>
<dbReference type="Gene3D" id="3.40.190.10">
    <property type="entry name" value="Periplasmic binding protein-like II"/>
    <property type="match status" value="2"/>
</dbReference>
<dbReference type="InterPro" id="IPR036390">
    <property type="entry name" value="WH_DNA-bd_sf"/>
</dbReference>
<dbReference type="SUPFAM" id="SSF46785">
    <property type="entry name" value="Winged helix' DNA-binding domain"/>
    <property type="match status" value="1"/>
</dbReference>
<reference evidence="5 6" key="1">
    <citation type="submission" date="2016-10" db="EMBL/GenBank/DDBJ databases">
        <authorList>
            <person name="de Groot N.N."/>
        </authorList>
    </citation>
    <scope>NUCLEOTIDE SEQUENCE [LARGE SCALE GENOMIC DNA]</scope>
    <source>
        <strain evidence="5 6">CGMCC 4.5506</strain>
    </source>
</reference>
<dbReference type="FunFam" id="1.10.10.10:FF:000001">
    <property type="entry name" value="LysR family transcriptional regulator"/>
    <property type="match status" value="1"/>
</dbReference>
<dbReference type="Gene3D" id="1.10.10.10">
    <property type="entry name" value="Winged helix-like DNA-binding domain superfamily/Winged helix DNA-binding domain"/>
    <property type="match status" value="1"/>
</dbReference>
<dbReference type="InterPro" id="IPR005119">
    <property type="entry name" value="LysR_subst-bd"/>
</dbReference>
<dbReference type="Pfam" id="PF03466">
    <property type="entry name" value="LysR_substrate"/>
    <property type="match status" value="1"/>
</dbReference>
<dbReference type="Pfam" id="PF00126">
    <property type="entry name" value="HTH_1"/>
    <property type="match status" value="1"/>
</dbReference>
<keyword evidence="6" id="KW-1185">Reference proteome</keyword>
<dbReference type="KEGG" id="pmad:BAY61_21685"/>
<dbReference type="GO" id="GO:0003700">
    <property type="term" value="F:DNA-binding transcription factor activity"/>
    <property type="evidence" value="ECO:0007669"/>
    <property type="project" value="InterPro"/>
</dbReference>
<dbReference type="OrthoDB" id="3181812at2"/>
<dbReference type="EMBL" id="FMZE01000012">
    <property type="protein sequence ID" value="SDD78990.1"/>
    <property type="molecule type" value="Genomic_DNA"/>
</dbReference>
<keyword evidence="4" id="KW-0804">Transcription</keyword>
<dbReference type="SUPFAM" id="SSF53850">
    <property type="entry name" value="Periplasmic binding protein-like II"/>
    <property type="match status" value="1"/>
</dbReference>
<evidence type="ECO:0000256" key="3">
    <source>
        <dbReference type="ARBA" id="ARBA00023125"/>
    </source>
</evidence>
<accession>A0A222VTL3</accession>
<dbReference type="PROSITE" id="PS50931">
    <property type="entry name" value="HTH_LYSR"/>
    <property type="match status" value="1"/>
</dbReference>
<evidence type="ECO:0000256" key="4">
    <source>
        <dbReference type="ARBA" id="ARBA00023163"/>
    </source>
</evidence>
<dbReference type="PANTHER" id="PTHR30346">
    <property type="entry name" value="TRANSCRIPTIONAL DUAL REGULATOR HCAR-RELATED"/>
    <property type="match status" value="1"/>
</dbReference>
<sequence>MDLEPAQVRAFVVTAELRNFSRAAEKLFLSQQALSKRIGRLEHVLGVSLFARTNRAVELTHDGARFLPHAEEFLRAHDAALSAWAADDRPVRIDLVDNRLSPMFMLRRLAERDPALRVERSWRHGLANTMEPLLRGEVDLAFGRVGGHGTELAAELTHRLVRLEPLVALLPPEHRLADGPAVRMTDLREEGIWLPSLAGPAEWLGFLRAMSDQLGVALDDSGITFDLRHTLEQTRNAENRVTLAGADMDLAPDLGLRVLPFEPSPLFPWSVIWRKDMKRPSVRKVLDLAGETSEAEGWCEHDPERCWLAGLVSAGTARTRR</sequence>
<name>A0A222VTL3_9PSEU</name>
<dbReference type="PANTHER" id="PTHR30346:SF0">
    <property type="entry name" value="HCA OPERON TRANSCRIPTIONAL ACTIVATOR HCAR"/>
    <property type="match status" value="1"/>
</dbReference>
<dbReference type="InterPro" id="IPR036388">
    <property type="entry name" value="WH-like_DNA-bd_sf"/>
</dbReference>
<evidence type="ECO:0000256" key="1">
    <source>
        <dbReference type="ARBA" id="ARBA00009437"/>
    </source>
</evidence>
<evidence type="ECO:0000313" key="5">
    <source>
        <dbReference type="EMBL" id="SDD78990.1"/>
    </source>
</evidence>
<gene>
    <name evidence="5" type="ORF">SAMN05421630_112157</name>
</gene>
<organism evidence="5 6">
    <name type="scientific">Prauserella marina</name>
    <dbReference type="NCBI Taxonomy" id="530584"/>
    <lineage>
        <taxon>Bacteria</taxon>
        <taxon>Bacillati</taxon>
        <taxon>Actinomycetota</taxon>
        <taxon>Actinomycetes</taxon>
        <taxon>Pseudonocardiales</taxon>
        <taxon>Pseudonocardiaceae</taxon>
        <taxon>Prauserella</taxon>
    </lineage>
</organism>
<keyword evidence="2" id="KW-0805">Transcription regulation</keyword>
<dbReference type="GO" id="GO:0032993">
    <property type="term" value="C:protein-DNA complex"/>
    <property type="evidence" value="ECO:0007669"/>
    <property type="project" value="TreeGrafter"/>
</dbReference>
<protein>
    <submittedName>
        <fullName evidence="5">DNA-binding transcriptional regulator, LysR family</fullName>
    </submittedName>
</protein>
<dbReference type="GO" id="GO:0003677">
    <property type="term" value="F:DNA binding"/>
    <property type="evidence" value="ECO:0007669"/>
    <property type="project" value="UniProtKB-KW"/>
</dbReference>
<dbReference type="PRINTS" id="PR00039">
    <property type="entry name" value="HTHLYSR"/>
</dbReference>